<organism evidence="2 3">
    <name type="scientific">Setaria viridis</name>
    <name type="common">Green bristlegrass</name>
    <name type="synonym">Setaria italica subsp. viridis</name>
    <dbReference type="NCBI Taxonomy" id="4556"/>
    <lineage>
        <taxon>Eukaryota</taxon>
        <taxon>Viridiplantae</taxon>
        <taxon>Streptophyta</taxon>
        <taxon>Embryophyta</taxon>
        <taxon>Tracheophyta</taxon>
        <taxon>Spermatophyta</taxon>
        <taxon>Magnoliopsida</taxon>
        <taxon>Liliopsida</taxon>
        <taxon>Poales</taxon>
        <taxon>Poaceae</taxon>
        <taxon>PACMAD clade</taxon>
        <taxon>Panicoideae</taxon>
        <taxon>Panicodae</taxon>
        <taxon>Paniceae</taxon>
        <taxon>Cenchrinae</taxon>
        <taxon>Setaria</taxon>
    </lineage>
</organism>
<evidence type="ECO:0000256" key="1">
    <source>
        <dbReference type="SAM" id="MobiDB-lite"/>
    </source>
</evidence>
<gene>
    <name evidence="2" type="ORF">SEVIR_8G149850v2</name>
</gene>
<name>A0A4U6TFI4_SETVI</name>
<sequence length="51" mass="5442">MGCIVRDHRGGGDPFSVEVPEELCNSGRGRGSGMLRRNTAGDGVGKETYYP</sequence>
<keyword evidence="3" id="KW-1185">Reference proteome</keyword>
<dbReference type="Gramene" id="TKW01021">
    <property type="protein sequence ID" value="TKW01021"/>
    <property type="gene ID" value="SEVIR_8G149850v2"/>
</dbReference>
<protein>
    <submittedName>
        <fullName evidence="2">Uncharacterized protein</fullName>
    </submittedName>
</protein>
<evidence type="ECO:0000313" key="3">
    <source>
        <dbReference type="Proteomes" id="UP000298652"/>
    </source>
</evidence>
<dbReference type="EMBL" id="CM016559">
    <property type="protein sequence ID" value="TKW01021.1"/>
    <property type="molecule type" value="Genomic_DNA"/>
</dbReference>
<evidence type="ECO:0000313" key="2">
    <source>
        <dbReference type="EMBL" id="TKW01021.1"/>
    </source>
</evidence>
<dbReference type="Proteomes" id="UP000298652">
    <property type="component" value="Chromosome 8"/>
</dbReference>
<feature type="region of interest" description="Disordered" evidence="1">
    <location>
        <begin position="24"/>
        <end position="51"/>
    </location>
</feature>
<dbReference type="AlphaFoldDB" id="A0A4U6TFI4"/>
<proteinExistence type="predicted"/>
<reference evidence="2" key="1">
    <citation type="submission" date="2019-03" db="EMBL/GenBank/DDBJ databases">
        <title>WGS assembly of Setaria viridis.</title>
        <authorList>
            <person name="Huang P."/>
            <person name="Jenkins J."/>
            <person name="Grimwood J."/>
            <person name="Barry K."/>
            <person name="Healey A."/>
            <person name="Mamidi S."/>
            <person name="Sreedasyam A."/>
            <person name="Shu S."/>
            <person name="Feldman M."/>
            <person name="Wu J."/>
            <person name="Yu Y."/>
            <person name="Chen C."/>
            <person name="Johnson J."/>
            <person name="Rokhsar D."/>
            <person name="Baxter I."/>
            <person name="Schmutz J."/>
            <person name="Brutnell T."/>
            <person name="Kellogg E."/>
        </authorList>
    </citation>
    <scope>NUCLEOTIDE SEQUENCE [LARGE SCALE GENOMIC DNA]</scope>
</reference>
<accession>A0A4U6TFI4</accession>